<dbReference type="EMBL" id="UINC01016328">
    <property type="protein sequence ID" value="SVA68056.1"/>
    <property type="molecule type" value="Genomic_DNA"/>
</dbReference>
<evidence type="ECO:0000256" key="4">
    <source>
        <dbReference type="ARBA" id="ARBA00023274"/>
    </source>
</evidence>
<keyword evidence="3" id="KW-0689">Ribosomal protein</keyword>
<feature type="compositionally biased region" description="Acidic residues" evidence="5">
    <location>
        <begin position="189"/>
        <end position="227"/>
    </location>
</feature>
<keyword evidence="2" id="KW-0694">RNA-binding</keyword>
<keyword evidence="1" id="KW-0699">rRNA-binding</keyword>
<dbReference type="Gene3D" id="2.170.120.20">
    <property type="entry name" value="Ribosomal protein L25, beta domain"/>
    <property type="match status" value="1"/>
</dbReference>
<evidence type="ECO:0000259" key="6">
    <source>
        <dbReference type="Pfam" id="PF01386"/>
    </source>
</evidence>
<dbReference type="GO" id="GO:0003735">
    <property type="term" value="F:structural constituent of ribosome"/>
    <property type="evidence" value="ECO:0007669"/>
    <property type="project" value="InterPro"/>
</dbReference>
<dbReference type="PANTHER" id="PTHR33284:SF1">
    <property type="entry name" value="RIBOSOMAL PROTEIN L25_GLN-TRNA SYNTHETASE, ANTI-CODON-BINDING DOMAIN-CONTAINING PROTEIN"/>
    <property type="match status" value="1"/>
</dbReference>
<proteinExistence type="inferred from homology"/>
<dbReference type="CDD" id="cd00495">
    <property type="entry name" value="Ribosomal_L25_TL5_CTC"/>
    <property type="match status" value="1"/>
</dbReference>
<dbReference type="InterPro" id="IPR020930">
    <property type="entry name" value="Ribosomal_uL5_bac-type"/>
</dbReference>
<evidence type="ECO:0000256" key="2">
    <source>
        <dbReference type="ARBA" id="ARBA00022884"/>
    </source>
</evidence>
<accession>A0A381XTD2</accession>
<gene>
    <name evidence="8" type="ORF">METZ01_LOCUS120910</name>
</gene>
<dbReference type="NCBIfam" id="TIGR00731">
    <property type="entry name" value="bL25_bact_ctc"/>
    <property type="match status" value="1"/>
</dbReference>
<dbReference type="GO" id="GO:0008097">
    <property type="term" value="F:5S rRNA binding"/>
    <property type="evidence" value="ECO:0007669"/>
    <property type="project" value="InterPro"/>
</dbReference>
<dbReference type="SUPFAM" id="SSF50715">
    <property type="entry name" value="Ribosomal protein L25-like"/>
    <property type="match status" value="1"/>
</dbReference>
<keyword evidence="4" id="KW-0687">Ribonucleoprotein</keyword>
<evidence type="ECO:0000256" key="1">
    <source>
        <dbReference type="ARBA" id="ARBA00022730"/>
    </source>
</evidence>
<dbReference type="PANTHER" id="PTHR33284">
    <property type="entry name" value="RIBOSOMAL PROTEIN L25/GLN-TRNA SYNTHETASE, ANTI-CODON-BINDING DOMAIN-CONTAINING PROTEIN"/>
    <property type="match status" value="1"/>
</dbReference>
<feature type="domain" description="Large ribosomal subunit protein bL25 beta" evidence="7">
    <location>
        <begin position="105"/>
        <end position="187"/>
    </location>
</feature>
<protein>
    <submittedName>
        <fullName evidence="8">Uncharacterized protein</fullName>
    </submittedName>
</protein>
<dbReference type="InterPro" id="IPR011035">
    <property type="entry name" value="Ribosomal_bL25/Gln-tRNA_synth"/>
</dbReference>
<dbReference type="NCBIfam" id="NF004612">
    <property type="entry name" value="PRK05943.1"/>
    <property type="match status" value="1"/>
</dbReference>
<dbReference type="Pfam" id="PF01386">
    <property type="entry name" value="Ribosomal_L25p"/>
    <property type="match status" value="1"/>
</dbReference>
<dbReference type="InterPro" id="IPR020056">
    <property type="entry name" value="Rbsml_bL25/Gln-tRNA_synth_N"/>
</dbReference>
<dbReference type="InterPro" id="IPR029751">
    <property type="entry name" value="Ribosomal_L25_dom"/>
</dbReference>
<evidence type="ECO:0000256" key="5">
    <source>
        <dbReference type="SAM" id="MobiDB-lite"/>
    </source>
</evidence>
<organism evidence="8">
    <name type="scientific">marine metagenome</name>
    <dbReference type="NCBI Taxonomy" id="408172"/>
    <lineage>
        <taxon>unclassified sequences</taxon>
        <taxon>metagenomes</taxon>
        <taxon>ecological metagenomes</taxon>
    </lineage>
</organism>
<dbReference type="InterPro" id="IPR037121">
    <property type="entry name" value="Ribosomal_bL25_C"/>
</dbReference>
<dbReference type="InterPro" id="IPR020057">
    <property type="entry name" value="Ribosomal_bL25_b-dom"/>
</dbReference>
<dbReference type="GO" id="GO:0006412">
    <property type="term" value="P:translation"/>
    <property type="evidence" value="ECO:0007669"/>
    <property type="project" value="InterPro"/>
</dbReference>
<evidence type="ECO:0000256" key="3">
    <source>
        <dbReference type="ARBA" id="ARBA00022980"/>
    </source>
</evidence>
<dbReference type="Gene3D" id="2.40.240.10">
    <property type="entry name" value="Ribosomal Protein L25, Chain P"/>
    <property type="match status" value="1"/>
</dbReference>
<dbReference type="AlphaFoldDB" id="A0A381XTD2"/>
<evidence type="ECO:0000313" key="8">
    <source>
        <dbReference type="EMBL" id="SVA68056.1"/>
    </source>
</evidence>
<evidence type="ECO:0000259" key="7">
    <source>
        <dbReference type="Pfam" id="PF14693"/>
    </source>
</evidence>
<feature type="domain" description="Large ribosomal subunit protein bL25 L25" evidence="6">
    <location>
        <begin position="7"/>
        <end position="96"/>
    </location>
</feature>
<dbReference type="GO" id="GO:0022625">
    <property type="term" value="C:cytosolic large ribosomal subunit"/>
    <property type="evidence" value="ECO:0007669"/>
    <property type="project" value="TreeGrafter"/>
</dbReference>
<sequence>MTGKTALRAKRRYESGKGAARKIRSAGQVPAILYGKDQESIPLTIDAREALRLFHSISVENTIINVQIDEDKEEMETLVREIQMHPFRPGIVHVDFFCIERGVALEVEIPVNYVGTPHGVREGGILEIILHEFRVKCTPSKIPKSIEIDVIRLDIGDSIHVGEIKMEEDVELLTDPEQTACIVSAPRIEEEEEVVEEEFDEEMDGEVSDVETDDEASPGDAETDDES</sequence>
<dbReference type="Pfam" id="PF14693">
    <property type="entry name" value="Ribosomal_TL5_C"/>
    <property type="match status" value="1"/>
</dbReference>
<feature type="region of interest" description="Disordered" evidence="5">
    <location>
        <begin position="185"/>
        <end position="227"/>
    </location>
</feature>
<name>A0A381XTD2_9ZZZZ</name>
<reference evidence="8" key="1">
    <citation type="submission" date="2018-05" db="EMBL/GenBank/DDBJ databases">
        <authorList>
            <person name="Lanie J.A."/>
            <person name="Ng W.-L."/>
            <person name="Kazmierczak K.M."/>
            <person name="Andrzejewski T.M."/>
            <person name="Davidsen T.M."/>
            <person name="Wayne K.J."/>
            <person name="Tettelin H."/>
            <person name="Glass J.I."/>
            <person name="Rusch D."/>
            <person name="Podicherti R."/>
            <person name="Tsui H.-C.T."/>
            <person name="Winkler M.E."/>
        </authorList>
    </citation>
    <scope>NUCLEOTIDE SEQUENCE</scope>
</reference>
<dbReference type="HAMAP" id="MF_01334">
    <property type="entry name" value="Ribosomal_bL25_CTC"/>
    <property type="match status" value="1"/>
</dbReference>
<dbReference type="InterPro" id="IPR001021">
    <property type="entry name" value="Ribosomal_bL25_long"/>
</dbReference>